<dbReference type="HAMAP" id="MF_00386">
    <property type="entry name" value="UPF0161_YidD"/>
    <property type="match status" value="1"/>
</dbReference>
<keyword evidence="1" id="KW-1003">Cell membrane</keyword>
<dbReference type="Pfam" id="PF01809">
    <property type="entry name" value="YidD"/>
    <property type="match status" value="1"/>
</dbReference>
<comment type="subcellular location">
    <subcellularLocation>
        <location evidence="1">Cell membrane</location>
        <topology evidence="1">Peripheral membrane protein</topology>
        <orientation evidence="1">Cytoplasmic side</orientation>
    </subcellularLocation>
</comment>
<dbReference type="AlphaFoldDB" id="A0A2H0RLL0"/>
<comment type="caution">
    <text evidence="2">The sequence shown here is derived from an EMBL/GenBank/DDBJ whole genome shotgun (WGS) entry which is preliminary data.</text>
</comment>
<accession>A0A2H0RLL0</accession>
<organism evidence="2 3">
    <name type="scientific">Candidatus Uhrbacteria bacterium CG10_big_fil_rev_8_21_14_0_10_50_16</name>
    <dbReference type="NCBI Taxonomy" id="1975039"/>
    <lineage>
        <taxon>Bacteria</taxon>
        <taxon>Candidatus Uhriibacteriota</taxon>
    </lineage>
</organism>
<comment type="function">
    <text evidence="1">Could be involved in insertion of integral membrane proteins into the membrane.</text>
</comment>
<dbReference type="EMBL" id="PCYM01000006">
    <property type="protein sequence ID" value="PIR47429.1"/>
    <property type="molecule type" value="Genomic_DNA"/>
</dbReference>
<sequence>MRFQNFVYPLRLPVLGMIRLYQKTLSFDHGPLKGFYPHGYCRFHPTCSEYGYKSIKNQGIIVGGVKTLYRILRCNPWSRGGVDEPQ</sequence>
<dbReference type="NCBIfam" id="TIGR00278">
    <property type="entry name" value="membrane protein insertion efficiency factor YidD"/>
    <property type="match status" value="1"/>
</dbReference>
<dbReference type="SMART" id="SM01234">
    <property type="entry name" value="Haemolytic"/>
    <property type="match status" value="1"/>
</dbReference>
<reference evidence="2 3" key="1">
    <citation type="submission" date="2017-09" db="EMBL/GenBank/DDBJ databases">
        <title>Depth-based differentiation of microbial function through sediment-hosted aquifers and enrichment of novel symbionts in the deep terrestrial subsurface.</title>
        <authorList>
            <person name="Probst A.J."/>
            <person name="Ladd B."/>
            <person name="Jarett J.K."/>
            <person name="Geller-Mcgrath D.E."/>
            <person name="Sieber C.M."/>
            <person name="Emerson J.B."/>
            <person name="Anantharaman K."/>
            <person name="Thomas B.C."/>
            <person name="Malmstrom R."/>
            <person name="Stieglmeier M."/>
            <person name="Klingl A."/>
            <person name="Woyke T."/>
            <person name="Ryan C.M."/>
            <person name="Banfield J.F."/>
        </authorList>
    </citation>
    <scope>NUCLEOTIDE SEQUENCE [LARGE SCALE GENOMIC DNA]</scope>
    <source>
        <strain evidence="2">CG10_big_fil_rev_8_21_14_0_10_50_16</strain>
    </source>
</reference>
<proteinExistence type="inferred from homology"/>
<evidence type="ECO:0000256" key="1">
    <source>
        <dbReference type="HAMAP-Rule" id="MF_00386"/>
    </source>
</evidence>
<comment type="similarity">
    <text evidence="1">Belongs to the UPF0161 family.</text>
</comment>
<dbReference type="GO" id="GO:0005886">
    <property type="term" value="C:plasma membrane"/>
    <property type="evidence" value="ECO:0007669"/>
    <property type="project" value="UniProtKB-SubCell"/>
</dbReference>
<gene>
    <name evidence="2" type="primary">yidD</name>
    <name evidence="2" type="ORF">COV06_03145</name>
</gene>
<dbReference type="Proteomes" id="UP000230084">
    <property type="component" value="Unassembled WGS sequence"/>
</dbReference>
<dbReference type="InterPro" id="IPR002696">
    <property type="entry name" value="Membr_insert_effic_factor_YidD"/>
</dbReference>
<protein>
    <recommendedName>
        <fullName evidence="1">Putative membrane protein insertion efficiency factor</fullName>
    </recommendedName>
</protein>
<name>A0A2H0RLL0_9BACT</name>
<evidence type="ECO:0000313" key="2">
    <source>
        <dbReference type="EMBL" id="PIR47429.1"/>
    </source>
</evidence>
<dbReference type="PANTHER" id="PTHR33383">
    <property type="entry name" value="MEMBRANE PROTEIN INSERTION EFFICIENCY FACTOR-RELATED"/>
    <property type="match status" value="1"/>
</dbReference>
<evidence type="ECO:0000313" key="3">
    <source>
        <dbReference type="Proteomes" id="UP000230084"/>
    </source>
</evidence>
<dbReference type="PANTHER" id="PTHR33383:SF1">
    <property type="entry name" value="MEMBRANE PROTEIN INSERTION EFFICIENCY FACTOR-RELATED"/>
    <property type="match status" value="1"/>
</dbReference>
<keyword evidence="1" id="KW-0472">Membrane</keyword>